<keyword evidence="3 10" id="KW-0813">Transport</keyword>
<reference evidence="11" key="1">
    <citation type="journal article" date="2015" name="Insect Biochem. Mol. Biol.">
        <title>An insight into the sialome of the horse fly, Tabanus bromius.</title>
        <authorList>
            <person name="Ribeiro J.M."/>
            <person name="Kazimirova M."/>
            <person name="Takac P."/>
            <person name="Andersen J.F."/>
            <person name="Francischetti I.M."/>
        </authorList>
    </citation>
    <scope>NUCLEOTIDE SEQUENCE</scope>
</reference>
<sequence>NCGYGVKELYKKFDSSVIKILKCANCHEIADKYIEFEPIIILIDIVLLSKGAYRHVMYNTNFKLHWKLALVLLLLESFATWRQKSNKFPFSHVHDMPEKEFYFCCLENIIENFILFAFLYALYNFFEVLVRKKFYDTHLPAVNLWKAITIANLGKFFLLPIMIWKENTTDLGYKIHYLLIMGYYFVSFVQVYSVVSHTSKLRAIFVVLLALVMKQSAAVYVINY</sequence>
<dbReference type="PANTHER" id="PTHR14467:SF0">
    <property type="entry name" value="PROTEIN ARV1"/>
    <property type="match status" value="1"/>
</dbReference>
<evidence type="ECO:0000256" key="6">
    <source>
        <dbReference type="ARBA" id="ARBA00022989"/>
    </source>
</evidence>
<dbReference type="GO" id="GO:0032541">
    <property type="term" value="C:cortical endoplasmic reticulum"/>
    <property type="evidence" value="ECO:0007669"/>
    <property type="project" value="TreeGrafter"/>
</dbReference>
<feature type="non-terminal residue" evidence="11">
    <location>
        <position position="1"/>
    </location>
</feature>
<keyword evidence="7 10" id="KW-0445">Lipid transport</keyword>
<comment type="function">
    <text evidence="10">Mediator of sterol homeostasis involved in sterol uptake, trafficking and distribution into membranes.</text>
</comment>
<evidence type="ECO:0000256" key="1">
    <source>
        <dbReference type="ARBA" id="ARBA00004477"/>
    </source>
</evidence>
<protein>
    <recommendedName>
        <fullName evidence="10">Protein ARV</fullName>
    </recommendedName>
</protein>
<keyword evidence="9 10" id="KW-0472">Membrane</keyword>
<dbReference type="GO" id="GO:0097036">
    <property type="term" value="P:regulation of plasma membrane sterol distribution"/>
    <property type="evidence" value="ECO:0007669"/>
    <property type="project" value="UniProtKB-UniRule"/>
</dbReference>
<evidence type="ECO:0000256" key="4">
    <source>
        <dbReference type="ARBA" id="ARBA00022692"/>
    </source>
</evidence>
<feature type="transmembrane region" description="Helical" evidence="10">
    <location>
        <begin position="64"/>
        <end position="81"/>
    </location>
</feature>
<dbReference type="InterPro" id="IPR007290">
    <property type="entry name" value="Arv1"/>
</dbReference>
<proteinExistence type="evidence at transcript level"/>
<keyword evidence="8 10" id="KW-0443">Lipid metabolism</keyword>
<organism evidence="11">
    <name type="scientific">Tabanus bromius</name>
    <name type="common">Band-eyed brown horse fly</name>
    <dbReference type="NCBI Taxonomy" id="304241"/>
    <lineage>
        <taxon>Eukaryota</taxon>
        <taxon>Metazoa</taxon>
        <taxon>Ecdysozoa</taxon>
        <taxon>Arthropoda</taxon>
        <taxon>Hexapoda</taxon>
        <taxon>Insecta</taxon>
        <taxon>Pterygota</taxon>
        <taxon>Neoptera</taxon>
        <taxon>Endopterygota</taxon>
        <taxon>Diptera</taxon>
        <taxon>Brachycera</taxon>
        <taxon>Tabanomorpha</taxon>
        <taxon>Tabanoidea</taxon>
        <taxon>Tabanidae</taxon>
        <taxon>Tabanus</taxon>
    </lineage>
</organism>
<feature type="transmembrane region" description="Helical" evidence="10">
    <location>
        <begin position="201"/>
        <end position="222"/>
    </location>
</feature>
<evidence type="ECO:0000256" key="8">
    <source>
        <dbReference type="ARBA" id="ARBA00023098"/>
    </source>
</evidence>
<feature type="non-terminal residue" evidence="11">
    <location>
        <position position="224"/>
    </location>
</feature>
<keyword evidence="4 10" id="KW-0812">Transmembrane</keyword>
<dbReference type="Pfam" id="PF04161">
    <property type="entry name" value="Arv1"/>
    <property type="match status" value="1"/>
</dbReference>
<evidence type="ECO:0000256" key="5">
    <source>
        <dbReference type="ARBA" id="ARBA00022824"/>
    </source>
</evidence>
<dbReference type="AlphaFoldDB" id="A0A0K8TLA5"/>
<dbReference type="GO" id="GO:0005794">
    <property type="term" value="C:Golgi apparatus"/>
    <property type="evidence" value="ECO:0007669"/>
    <property type="project" value="TreeGrafter"/>
</dbReference>
<feature type="transmembrane region" description="Helical" evidence="10">
    <location>
        <begin position="175"/>
        <end position="195"/>
    </location>
</feature>
<evidence type="ECO:0000256" key="7">
    <source>
        <dbReference type="ARBA" id="ARBA00023055"/>
    </source>
</evidence>
<dbReference type="EMBL" id="GDAI01002903">
    <property type="protein sequence ID" value="JAI14700.1"/>
    <property type="molecule type" value="mRNA"/>
</dbReference>
<dbReference type="GO" id="GO:0032366">
    <property type="term" value="P:intracellular sterol transport"/>
    <property type="evidence" value="ECO:0007669"/>
    <property type="project" value="UniProtKB-UniRule"/>
</dbReference>
<feature type="transmembrane region" description="Helical" evidence="10">
    <location>
        <begin position="101"/>
        <end position="123"/>
    </location>
</feature>
<dbReference type="GO" id="GO:0005789">
    <property type="term" value="C:endoplasmic reticulum membrane"/>
    <property type="evidence" value="ECO:0007669"/>
    <property type="project" value="UniProtKB-SubCell"/>
</dbReference>
<keyword evidence="5 10" id="KW-0256">Endoplasmic reticulum</keyword>
<evidence type="ECO:0000313" key="11">
    <source>
        <dbReference type="EMBL" id="JAI14700.1"/>
    </source>
</evidence>
<dbReference type="GO" id="GO:0006665">
    <property type="term" value="P:sphingolipid metabolic process"/>
    <property type="evidence" value="ECO:0007669"/>
    <property type="project" value="TreeGrafter"/>
</dbReference>
<feature type="transmembrane region" description="Helical" evidence="10">
    <location>
        <begin position="143"/>
        <end position="163"/>
    </location>
</feature>
<accession>A0A0K8TLA5</accession>
<evidence type="ECO:0000256" key="10">
    <source>
        <dbReference type="RuleBase" id="RU368065"/>
    </source>
</evidence>
<evidence type="ECO:0000256" key="2">
    <source>
        <dbReference type="ARBA" id="ARBA00009187"/>
    </source>
</evidence>
<dbReference type="PANTHER" id="PTHR14467">
    <property type="entry name" value="ARV1"/>
    <property type="match status" value="1"/>
</dbReference>
<dbReference type="GO" id="GO:0016125">
    <property type="term" value="P:sterol metabolic process"/>
    <property type="evidence" value="ECO:0007669"/>
    <property type="project" value="UniProtKB-UniRule"/>
</dbReference>
<evidence type="ECO:0000256" key="9">
    <source>
        <dbReference type="ARBA" id="ARBA00023136"/>
    </source>
</evidence>
<keyword evidence="6 10" id="KW-1133">Transmembrane helix</keyword>
<comment type="subcellular location">
    <subcellularLocation>
        <location evidence="1 10">Endoplasmic reticulum membrane</location>
        <topology evidence="1 10">Multi-pass membrane protein</topology>
    </subcellularLocation>
</comment>
<comment type="similarity">
    <text evidence="2 10">Belongs to the ARV1 family.</text>
</comment>
<evidence type="ECO:0000256" key="3">
    <source>
        <dbReference type="ARBA" id="ARBA00022448"/>
    </source>
</evidence>
<name>A0A0K8TLA5_TABBR</name>